<proteinExistence type="predicted"/>
<reference evidence="1" key="1">
    <citation type="submission" date="2015-04" db="UniProtKB">
        <authorList>
            <consortium name="EnsemblPlants"/>
        </authorList>
    </citation>
    <scope>IDENTIFICATION</scope>
</reference>
<accession>A0A0E0LTB2</accession>
<dbReference type="Proteomes" id="UP000026962">
    <property type="component" value="Chromosome 8"/>
</dbReference>
<dbReference type="AlphaFoldDB" id="A0A0E0LTB2"/>
<name>A0A0E0LTB2_ORYPU</name>
<dbReference type="HOGENOM" id="CLU_1449863_0_0_1"/>
<evidence type="ECO:0000313" key="2">
    <source>
        <dbReference type="Proteomes" id="UP000026962"/>
    </source>
</evidence>
<protein>
    <submittedName>
        <fullName evidence="1">Uncharacterized protein</fullName>
    </submittedName>
</protein>
<dbReference type="EnsemblPlants" id="OPUNC08G08450.1">
    <property type="protein sequence ID" value="OPUNC08G08450.1"/>
    <property type="gene ID" value="OPUNC08G08450"/>
</dbReference>
<evidence type="ECO:0000313" key="1">
    <source>
        <dbReference type="EnsemblPlants" id="OPUNC08G08450.1"/>
    </source>
</evidence>
<sequence>MTSLFQKKYLAVFTSLFSFFIRIIKYKTRSQELKCRHTLKLLELLEIQELRGRERKTMIHLILLTGGMYEDQKHHICKGLLQNSKLDMQLFRMVQRRKKTLQWKHAKTMTLVMLKVGFKMNPKAHKMWQQLKLGVIQLKHQVLSQRDHLGKNPGNQQNVQKGHMERCQIVLPIPGQQHQSLMKVTRN</sequence>
<organism evidence="1">
    <name type="scientific">Oryza punctata</name>
    <name type="common">Red rice</name>
    <dbReference type="NCBI Taxonomy" id="4537"/>
    <lineage>
        <taxon>Eukaryota</taxon>
        <taxon>Viridiplantae</taxon>
        <taxon>Streptophyta</taxon>
        <taxon>Embryophyta</taxon>
        <taxon>Tracheophyta</taxon>
        <taxon>Spermatophyta</taxon>
        <taxon>Magnoliopsida</taxon>
        <taxon>Liliopsida</taxon>
        <taxon>Poales</taxon>
        <taxon>Poaceae</taxon>
        <taxon>BOP clade</taxon>
        <taxon>Oryzoideae</taxon>
        <taxon>Oryzeae</taxon>
        <taxon>Oryzinae</taxon>
        <taxon>Oryza</taxon>
    </lineage>
</organism>
<keyword evidence="2" id="KW-1185">Reference proteome</keyword>
<reference evidence="1" key="2">
    <citation type="submission" date="2018-05" db="EMBL/GenBank/DDBJ databases">
        <title>OpunRS2 (Oryza punctata Reference Sequence Version 2).</title>
        <authorList>
            <person name="Zhang J."/>
            <person name="Kudrna D."/>
            <person name="Lee S."/>
            <person name="Talag J."/>
            <person name="Welchert J."/>
            <person name="Wing R.A."/>
        </authorList>
    </citation>
    <scope>NUCLEOTIDE SEQUENCE [LARGE SCALE GENOMIC DNA]</scope>
</reference>
<dbReference type="Gramene" id="OPUNC08G08450.1">
    <property type="protein sequence ID" value="OPUNC08G08450.1"/>
    <property type="gene ID" value="OPUNC08G08450"/>
</dbReference>